<name>A0A7L5ALM5_9MICO</name>
<evidence type="ECO:0000313" key="3">
    <source>
        <dbReference type="EMBL" id="QHO70224.1"/>
    </source>
</evidence>
<dbReference type="InterPro" id="IPR055050">
    <property type="entry name" value="WsaF_C"/>
</dbReference>
<dbReference type="InterPro" id="IPR048510">
    <property type="entry name" value="WsaF_N"/>
</dbReference>
<sequence>MPILSNASKVVRAFRTHGLSGVAEKVTRRANERWGAPGERLHLLSDDVVDSASVGSAPPAAPKPLGEHLTIGWVITPPGPASGGHTTIFRFVEALESAGHTCVLFVYDGQGGDARQYESVIRTWWPKVKADVRTVQNGMRGMDAYVATAWMTAHVLARHAEGLPGERFYLVQDFEPYFYPRGSAYELAEDTYRFGFRPITVGPWLADELQYRFGLESTVAEFGCDTATYRVTNRGERPGVVFYAKPGTARRGYELGVLALERLNHARPEIEIHTFGVEARRLPFEATIHSHLEPVKLNELYNMCGAGLALSFTNISLIPYELLAAGVVPVVNGWTGTRAVLTNPHVAWTRPNPHAIADALAAAVDRQHAVGADTLSSSLGETSWLAAQAAVVEAIQSACASPATYESNQS</sequence>
<feature type="domain" description="WsaF C-terminal" evidence="2">
    <location>
        <begin position="240"/>
        <end position="360"/>
    </location>
</feature>
<evidence type="ECO:0008006" key="5">
    <source>
        <dbReference type="Google" id="ProtNLM"/>
    </source>
</evidence>
<dbReference type="EMBL" id="CP017146">
    <property type="protein sequence ID" value="QHO70224.1"/>
    <property type="molecule type" value="Genomic_DNA"/>
</dbReference>
<dbReference type="RefSeq" id="WP_161886612.1">
    <property type="nucleotide sequence ID" value="NZ_CP017146.1"/>
</dbReference>
<dbReference type="Proteomes" id="UP000464507">
    <property type="component" value="Chromosome"/>
</dbReference>
<evidence type="ECO:0000259" key="1">
    <source>
        <dbReference type="Pfam" id="PF21374"/>
    </source>
</evidence>
<dbReference type="Pfam" id="PF21374">
    <property type="entry name" value="WsaF_N"/>
    <property type="match status" value="1"/>
</dbReference>
<feature type="domain" description="WsaF N-terminal" evidence="1">
    <location>
        <begin position="139"/>
        <end position="201"/>
    </location>
</feature>
<protein>
    <recommendedName>
        <fullName evidence="5">Glycosyl transferase group 1</fullName>
    </recommendedName>
</protein>
<dbReference type="AlphaFoldDB" id="A0A7L5ALM5"/>
<dbReference type="Gene3D" id="3.40.50.11090">
    <property type="match status" value="1"/>
</dbReference>
<proteinExistence type="predicted"/>
<evidence type="ECO:0000313" key="4">
    <source>
        <dbReference type="Proteomes" id="UP000464507"/>
    </source>
</evidence>
<reference evidence="3 4" key="1">
    <citation type="submission" date="2016-09" db="EMBL/GenBank/DDBJ databases">
        <title>Complete genome sequence of microbes from the polar regions.</title>
        <authorList>
            <person name="Liao L."/>
            <person name="Chen B."/>
        </authorList>
    </citation>
    <scope>NUCLEOTIDE SEQUENCE [LARGE SCALE GENOMIC DNA]</scope>
    <source>
        <strain evidence="3 4">ZS314</strain>
    </source>
</reference>
<gene>
    <name evidence="3" type="ORF">BHD05_11780</name>
</gene>
<dbReference type="Pfam" id="PF22772">
    <property type="entry name" value="WsaF_C"/>
    <property type="match status" value="1"/>
</dbReference>
<dbReference type="KEGG" id="mant:BHD05_11780"/>
<organism evidence="3 4">
    <name type="scientific">Marisediminicola antarctica</name>
    <dbReference type="NCBI Taxonomy" id="674079"/>
    <lineage>
        <taxon>Bacteria</taxon>
        <taxon>Bacillati</taxon>
        <taxon>Actinomycetota</taxon>
        <taxon>Actinomycetes</taxon>
        <taxon>Micrococcales</taxon>
        <taxon>Microbacteriaceae</taxon>
        <taxon>Marisediminicola</taxon>
    </lineage>
</organism>
<dbReference type="Gene3D" id="3.40.50.2000">
    <property type="entry name" value="Glycogen Phosphorylase B"/>
    <property type="match status" value="1"/>
</dbReference>
<dbReference type="SUPFAM" id="SSF53756">
    <property type="entry name" value="UDP-Glycosyltransferase/glycogen phosphorylase"/>
    <property type="match status" value="1"/>
</dbReference>
<dbReference type="GO" id="GO:0030247">
    <property type="term" value="F:polysaccharide binding"/>
    <property type="evidence" value="ECO:0007669"/>
    <property type="project" value="InterPro"/>
</dbReference>
<keyword evidence="4" id="KW-1185">Reference proteome</keyword>
<dbReference type="OrthoDB" id="7615426at2"/>
<evidence type="ECO:0000259" key="2">
    <source>
        <dbReference type="Pfam" id="PF22772"/>
    </source>
</evidence>
<accession>A0A7L5ALM5</accession>